<dbReference type="AlphaFoldDB" id="A0A8J4CPP5"/>
<evidence type="ECO:0000313" key="3">
    <source>
        <dbReference type="Proteomes" id="UP000747110"/>
    </source>
</evidence>
<name>A0A8J4CPP5_9CHLO</name>
<keyword evidence="3" id="KW-1185">Reference proteome</keyword>
<protein>
    <submittedName>
        <fullName evidence="2">Uncharacterized protein</fullName>
    </submittedName>
</protein>
<evidence type="ECO:0000256" key="1">
    <source>
        <dbReference type="SAM" id="MobiDB-lite"/>
    </source>
</evidence>
<comment type="caution">
    <text evidence="2">The sequence shown here is derived from an EMBL/GenBank/DDBJ whole genome shotgun (WGS) entry which is preliminary data.</text>
</comment>
<gene>
    <name evidence="2" type="ORF">Vretifemale_12833</name>
</gene>
<dbReference type="Proteomes" id="UP000747110">
    <property type="component" value="Unassembled WGS sequence"/>
</dbReference>
<reference evidence="2" key="1">
    <citation type="journal article" date="2021" name="Proc. Natl. Acad. Sci. U.S.A.">
        <title>Three genomes in the algal genus Volvox reveal the fate of a haploid sex-determining region after a transition to homothallism.</title>
        <authorList>
            <person name="Yamamoto K."/>
            <person name="Hamaji T."/>
            <person name="Kawai-Toyooka H."/>
            <person name="Matsuzaki R."/>
            <person name="Takahashi F."/>
            <person name="Nishimura Y."/>
            <person name="Kawachi M."/>
            <person name="Noguchi H."/>
            <person name="Minakuchi Y."/>
            <person name="Umen J.G."/>
            <person name="Toyoda A."/>
            <person name="Nozaki H."/>
        </authorList>
    </citation>
    <scope>NUCLEOTIDE SEQUENCE</scope>
    <source>
        <strain evidence="2">NIES-3786</strain>
    </source>
</reference>
<proteinExistence type="predicted"/>
<sequence>MINVDQGNSFPSRSSGARGSRTCPHCLRRCCRDKSRASSSKRISLYRAVHRARVNLDDLCATCKTWQAELNLAIQPPRAQQCRIERVRPAFSERAIWKNSRTMRASSPTYFWTNSLPMTRIKQASVPFATARANRVLLVPGGPYMSTPWGGWIPSCTNFSGCSMGSSTTSRIFSICSLEQPISLSQRG</sequence>
<dbReference type="OrthoDB" id="7916205at2759"/>
<feature type="compositionally biased region" description="Polar residues" evidence="1">
    <location>
        <begin position="1"/>
        <end position="17"/>
    </location>
</feature>
<dbReference type="PANTHER" id="PTHR37449:SF1">
    <property type="entry name" value="OS02G0159950 PROTEIN"/>
    <property type="match status" value="1"/>
</dbReference>
<feature type="region of interest" description="Disordered" evidence="1">
    <location>
        <begin position="1"/>
        <end position="22"/>
    </location>
</feature>
<dbReference type="EMBL" id="BNCP01000028">
    <property type="protein sequence ID" value="GIL84145.1"/>
    <property type="molecule type" value="Genomic_DNA"/>
</dbReference>
<organism evidence="2 3">
    <name type="scientific">Volvox reticuliferus</name>
    <dbReference type="NCBI Taxonomy" id="1737510"/>
    <lineage>
        <taxon>Eukaryota</taxon>
        <taxon>Viridiplantae</taxon>
        <taxon>Chlorophyta</taxon>
        <taxon>core chlorophytes</taxon>
        <taxon>Chlorophyceae</taxon>
        <taxon>CS clade</taxon>
        <taxon>Chlamydomonadales</taxon>
        <taxon>Volvocaceae</taxon>
        <taxon>Volvox</taxon>
    </lineage>
</organism>
<dbReference type="PANTHER" id="PTHR37449">
    <property type="match status" value="1"/>
</dbReference>
<accession>A0A8J4CPP5</accession>
<feature type="non-terminal residue" evidence="2">
    <location>
        <position position="1"/>
    </location>
</feature>
<evidence type="ECO:0000313" key="2">
    <source>
        <dbReference type="EMBL" id="GIL84145.1"/>
    </source>
</evidence>